<feature type="non-terminal residue" evidence="1">
    <location>
        <position position="1"/>
    </location>
</feature>
<dbReference type="AlphaFoldDB" id="A0A9N9JT62"/>
<dbReference type="EMBL" id="CAJVQA010027651">
    <property type="protein sequence ID" value="CAG8792447.1"/>
    <property type="molecule type" value="Genomic_DNA"/>
</dbReference>
<gene>
    <name evidence="1" type="ORF">CPELLU_LOCUS17101</name>
</gene>
<feature type="non-terminal residue" evidence="1">
    <location>
        <position position="44"/>
    </location>
</feature>
<sequence>MSEYTGDSNYSFTDAVCSHQAVPTLYIRLTPEVATANDALRIHC</sequence>
<organism evidence="1 2">
    <name type="scientific">Cetraspora pellucida</name>
    <dbReference type="NCBI Taxonomy" id="1433469"/>
    <lineage>
        <taxon>Eukaryota</taxon>
        <taxon>Fungi</taxon>
        <taxon>Fungi incertae sedis</taxon>
        <taxon>Mucoromycota</taxon>
        <taxon>Glomeromycotina</taxon>
        <taxon>Glomeromycetes</taxon>
        <taxon>Diversisporales</taxon>
        <taxon>Gigasporaceae</taxon>
        <taxon>Cetraspora</taxon>
    </lineage>
</organism>
<keyword evidence="2" id="KW-1185">Reference proteome</keyword>
<proteinExistence type="predicted"/>
<reference evidence="1" key="1">
    <citation type="submission" date="2021-06" db="EMBL/GenBank/DDBJ databases">
        <authorList>
            <person name="Kallberg Y."/>
            <person name="Tangrot J."/>
            <person name="Rosling A."/>
        </authorList>
    </citation>
    <scope>NUCLEOTIDE SEQUENCE</scope>
    <source>
        <strain evidence="1">FL966</strain>
    </source>
</reference>
<name>A0A9N9JT62_9GLOM</name>
<protein>
    <submittedName>
        <fullName evidence="1">10041_t:CDS:1</fullName>
    </submittedName>
</protein>
<comment type="caution">
    <text evidence="1">The sequence shown here is derived from an EMBL/GenBank/DDBJ whole genome shotgun (WGS) entry which is preliminary data.</text>
</comment>
<accession>A0A9N9JT62</accession>
<dbReference type="OrthoDB" id="10440021at2759"/>
<dbReference type="Proteomes" id="UP000789759">
    <property type="component" value="Unassembled WGS sequence"/>
</dbReference>
<evidence type="ECO:0000313" key="1">
    <source>
        <dbReference type="EMBL" id="CAG8792447.1"/>
    </source>
</evidence>
<evidence type="ECO:0000313" key="2">
    <source>
        <dbReference type="Proteomes" id="UP000789759"/>
    </source>
</evidence>